<dbReference type="Pfam" id="PF02472">
    <property type="entry name" value="ExbD"/>
    <property type="match status" value="1"/>
</dbReference>
<protein>
    <submittedName>
        <fullName evidence="9">Biopolymer transporter ExbD</fullName>
    </submittedName>
</protein>
<evidence type="ECO:0000256" key="3">
    <source>
        <dbReference type="ARBA" id="ARBA00022475"/>
    </source>
</evidence>
<keyword evidence="7" id="KW-0813">Transport</keyword>
<evidence type="ECO:0000313" key="10">
    <source>
        <dbReference type="Proteomes" id="UP000664417"/>
    </source>
</evidence>
<keyword evidence="4 7" id="KW-0812">Transmembrane</keyword>
<dbReference type="InterPro" id="IPR003400">
    <property type="entry name" value="ExbD"/>
</dbReference>
<dbReference type="RefSeq" id="WP_207858928.1">
    <property type="nucleotide sequence ID" value="NZ_JAFREP010000008.1"/>
</dbReference>
<evidence type="ECO:0000256" key="8">
    <source>
        <dbReference type="SAM" id="Phobius"/>
    </source>
</evidence>
<evidence type="ECO:0000256" key="6">
    <source>
        <dbReference type="ARBA" id="ARBA00023136"/>
    </source>
</evidence>
<organism evidence="9 10">
    <name type="scientific">Acanthopleuribacter pedis</name>
    <dbReference type="NCBI Taxonomy" id="442870"/>
    <lineage>
        <taxon>Bacteria</taxon>
        <taxon>Pseudomonadati</taxon>
        <taxon>Acidobacteriota</taxon>
        <taxon>Holophagae</taxon>
        <taxon>Acanthopleuribacterales</taxon>
        <taxon>Acanthopleuribacteraceae</taxon>
        <taxon>Acanthopleuribacter</taxon>
    </lineage>
</organism>
<gene>
    <name evidence="9" type="ORF">J3U88_11615</name>
</gene>
<dbReference type="EMBL" id="JAFREP010000008">
    <property type="protein sequence ID" value="MBO1319108.1"/>
    <property type="molecule type" value="Genomic_DNA"/>
</dbReference>
<evidence type="ECO:0000256" key="4">
    <source>
        <dbReference type="ARBA" id="ARBA00022692"/>
    </source>
</evidence>
<dbReference type="GO" id="GO:0015031">
    <property type="term" value="P:protein transport"/>
    <property type="evidence" value="ECO:0007669"/>
    <property type="project" value="UniProtKB-KW"/>
</dbReference>
<name>A0A8J7U473_9BACT</name>
<dbReference type="Proteomes" id="UP000664417">
    <property type="component" value="Unassembled WGS sequence"/>
</dbReference>
<evidence type="ECO:0000256" key="1">
    <source>
        <dbReference type="ARBA" id="ARBA00004162"/>
    </source>
</evidence>
<sequence>MKIQPKKEEPEIPTASMADIAFLLIVFFMLTTVFSANKGMEHILPPPDENPDQTEPDDAIYIRIFPSGQFTMDATSYLIEDVEKVYDYVNAKVQVNAKKPIIVDANPEARYGDMVAVLDQLKILSVDMKRELAITIPTPEERAMYQRMQQ</sequence>
<dbReference type="GO" id="GO:0022857">
    <property type="term" value="F:transmembrane transporter activity"/>
    <property type="evidence" value="ECO:0007669"/>
    <property type="project" value="InterPro"/>
</dbReference>
<keyword evidence="7" id="KW-0653">Protein transport</keyword>
<evidence type="ECO:0000313" key="9">
    <source>
        <dbReference type="EMBL" id="MBO1319108.1"/>
    </source>
</evidence>
<evidence type="ECO:0000256" key="7">
    <source>
        <dbReference type="RuleBase" id="RU003879"/>
    </source>
</evidence>
<keyword evidence="6 8" id="KW-0472">Membrane</keyword>
<keyword evidence="10" id="KW-1185">Reference proteome</keyword>
<dbReference type="PANTHER" id="PTHR30558:SF3">
    <property type="entry name" value="BIOPOLYMER TRANSPORT PROTEIN EXBD-RELATED"/>
    <property type="match status" value="1"/>
</dbReference>
<dbReference type="PANTHER" id="PTHR30558">
    <property type="entry name" value="EXBD MEMBRANE COMPONENT OF PMF-DRIVEN MACROMOLECULE IMPORT SYSTEM"/>
    <property type="match status" value="1"/>
</dbReference>
<reference evidence="9" key="1">
    <citation type="submission" date="2021-03" db="EMBL/GenBank/DDBJ databases">
        <authorList>
            <person name="Wang G."/>
        </authorList>
    </citation>
    <scope>NUCLEOTIDE SEQUENCE</scope>
    <source>
        <strain evidence="9">KCTC 12899</strain>
    </source>
</reference>
<keyword evidence="3" id="KW-1003">Cell membrane</keyword>
<dbReference type="AlphaFoldDB" id="A0A8J7U473"/>
<comment type="subcellular location">
    <subcellularLocation>
        <location evidence="1">Cell membrane</location>
        <topology evidence="1">Single-pass membrane protein</topology>
    </subcellularLocation>
    <subcellularLocation>
        <location evidence="7">Cell membrane</location>
        <topology evidence="7">Single-pass type II membrane protein</topology>
    </subcellularLocation>
</comment>
<feature type="transmembrane region" description="Helical" evidence="8">
    <location>
        <begin position="12"/>
        <end position="34"/>
    </location>
</feature>
<comment type="caution">
    <text evidence="9">The sequence shown here is derived from an EMBL/GenBank/DDBJ whole genome shotgun (WGS) entry which is preliminary data.</text>
</comment>
<keyword evidence="5 8" id="KW-1133">Transmembrane helix</keyword>
<evidence type="ECO:0000256" key="2">
    <source>
        <dbReference type="ARBA" id="ARBA00005811"/>
    </source>
</evidence>
<accession>A0A8J7U473</accession>
<dbReference type="GO" id="GO:0005886">
    <property type="term" value="C:plasma membrane"/>
    <property type="evidence" value="ECO:0007669"/>
    <property type="project" value="UniProtKB-SubCell"/>
</dbReference>
<evidence type="ECO:0000256" key="5">
    <source>
        <dbReference type="ARBA" id="ARBA00022989"/>
    </source>
</evidence>
<comment type="similarity">
    <text evidence="2 7">Belongs to the ExbD/TolR family.</text>
</comment>
<proteinExistence type="inferred from homology"/>